<organism evidence="2 3">
    <name type="scientific">Pedobacter agri</name>
    <dbReference type="NCBI Taxonomy" id="454586"/>
    <lineage>
        <taxon>Bacteria</taxon>
        <taxon>Pseudomonadati</taxon>
        <taxon>Bacteroidota</taxon>
        <taxon>Sphingobacteriia</taxon>
        <taxon>Sphingobacteriales</taxon>
        <taxon>Sphingobacteriaceae</taxon>
        <taxon>Pedobacter</taxon>
    </lineage>
</organism>
<feature type="chain" id="PRO_5040780093" description="Lipoprotein" evidence="1">
    <location>
        <begin position="23"/>
        <end position="224"/>
    </location>
</feature>
<name>A0A9X3DD51_9SPHI</name>
<sequence length="224" mass="24143">MKNFKTIFAKTLMVLSVLAAFASCKKDKEPKPEDNFDPTKYYITGEEASIGGGSSPTSYVYCFFANAKTYSTSQGGYNSDNPNYTYTDGVIKIGNLTFTIANNAVTSCSNASYRSYHLQKIPDADSFAGKTFKGTVATNGLANGKSCLIKYTTDKKFTVSIDGFGQTGTGADYILQNNGVATARTGNEGRLHLMTIGDGKLYYSQVNGAGTPNYTHYYGVLTSQ</sequence>
<dbReference type="Proteomes" id="UP001142592">
    <property type="component" value="Unassembled WGS sequence"/>
</dbReference>
<evidence type="ECO:0008006" key="4">
    <source>
        <dbReference type="Google" id="ProtNLM"/>
    </source>
</evidence>
<dbReference type="PROSITE" id="PS51257">
    <property type="entry name" value="PROKAR_LIPOPROTEIN"/>
    <property type="match status" value="1"/>
</dbReference>
<comment type="caution">
    <text evidence="2">The sequence shown here is derived from an EMBL/GenBank/DDBJ whole genome shotgun (WGS) entry which is preliminary data.</text>
</comment>
<feature type="signal peptide" evidence="1">
    <location>
        <begin position="1"/>
        <end position="22"/>
    </location>
</feature>
<protein>
    <recommendedName>
        <fullName evidence="4">Lipoprotein</fullName>
    </recommendedName>
</protein>
<reference evidence="2" key="1">
    <citation type="submission" date="2022-11" db="EMBL/GenBank/DDBJ databases">
        <authorList>
            <person name="Graham C."/>
            <person name="Newman J.D."/>
        </authorList>
    </citation>
    <scope>NUCLEOTIDE SEQUENCE</scope>
    <source>
        <strain evidence="2">DSM 19486</strain>
    </source>
</reference>
<evidence type="ECO:0000313" key="2">
    <source>
        <dbReference type="EMBL" id="MCX3265493.1"/>
    </source>
</evidence>
<dbReference type="AlphaFoldDB" id="A0A9X3DD51"/>
<keyword evidence="3" id="KW-1185">Reference proteome</keyword>
<keyword evidence="1" id="KW-0732">Signal</keyword>
<proteinExistence type="predicted"/>
<accession>A0A9X3DD51</accession>
<gene>
    <name evidence="2" type="ORF">OQZ29_12100</name>
</gene>
<dbReference type="RefSeq" id="WP_010600675.1">
    <property type="nucleotide sequence ID" value="NZ_JAPJUH010000003.1"/>
</dbReference>
<evidence type="ECO:0000313" key="3">
    <source>
        <dbReference type="Proteomes" id="UP001142592"/>
    </source>
</evidence>
<dbReference type="EMBL" id="JAPJUH010000003">
    <property type="protein sequence ID" value="MCX3265493.1"/>
    <property type="molecule type" value="Genomic_DNA"/>
</dbReference>
<evidence type="ECO:0000256" key="1">
    <source>
        <dbReference type="SAM" id="SignalP"/>
    </source>
</evidence>